<dbReference type="AlphaFoldDB" id="A0AAD5VAX6"/>
<accession>A0AAD5VAX6</accession>
<dbReference type="Gene3D" id="1.25.40.10">
    <property type="entry name" value="Tetratricopeptide repeat domain"/>
    <property type="match status" value="1"/>
</dbReference>
<protein>
    <submittedName>
        <fullName evidence="1">Uncharacterized protein</fullName>
    </submittedName>
</protein>
<gene>
    <name evidence="1" type="ORF">NLI96_g1273</name>
</gene>
<name>A0AAD5VAX6_9APHY</name>
<dbReference type="InterPro" id="IPR011990">
    <property type="entry name" value="TPR-like_helical_dom_sf"/>
</dbReference>
<dbReference type="SUPFAM" id="SSF48452">
    <property type="entry name" value="TPR-like"/>
    <property type="match status" value="1"/>
</dbReference>
<evidence type="ECO:0000313" key="2">
    <source>
        <dbReference type="Proteomes" id="UP001212997"/>
    </source>
</evidence>
<organism evidence="1 2">
    <name type="scientific">Meripilus lineatus</name>
    <dbReference type="NCBI Taxonomy" id="2056292"/>
    <lineage>
        <taxon>Eukaryota</taxon>
        <taxon>Fungi</taxon>
        <taxon>Dikarya</taxon>
        <taxon>Basidiomycota</taxon>
        <taxon>Agaricomycotina</taxon>
        <taxon>Agaricomycetes</taxon>
        <taxon>Polyporales</taxon>
        <taxon>Meripilaceae</taxon>
        <taxon>Meripilus</taxon>
    </lineage>
</organism>
<dbReference type="EMBL" id="JANAWD010000024">
    <property type="protein sequence ID" value="KAJ3490677.1"/>
    <property type="molecule type" value="Genomic_DNA"/>
</dbReference>
<proteinExistence type="predicted"/>
<evidence type="ECO:0000313" key="1">
    <source>
        <dbReference type="EMBL" id="KAJ3490677.1"/>
    </source>
</evidence>
<keyword evidence="2" id="KW-1185">Reference proteome</keyword>
<reference evidence="1" key="1">
    <citation type="submission" date="2022-07" db="EMBL/GenBank/DDBJ databases">
        <title>Genome Sequence of Physisporinus lineatus.</title>
        <authorList>
            <person name="Buettner E."/>
        </authorList>
    </citation>
    <scope>NUCLEOTIDE SEQUENCE</scope>
    <source>
        <strain evidence="1">VT162</strain>
    </source>
</reference>
<sequence>MTLSLDLESKNRTISVWVCFRSHGVLVNSEFDYIQSFPTSSNLEAIPAFNEDRQYFQVRLLILSLTDTQLSIDACSDSMSPPQVLSAVWNGDSETSISHSTRPVLPYDIQKLVINSFPSEGEWLESRTLVNCALTCTDWHFLVTPILYNRIEVAGKTRYQHLEASLKKRELATHIKVLSLHDITPVERMSHVALHTLPPRVINLDELFIFGPYSSESTVRVFPYRQSLLANLPRFQSVHHVYFHQIQVDSLQEIRRVLGSLYSVDSAVFRSVTWKTPAPVPFKPLFNATSWRLSQFSLQGCTSDFIAPVFWAMPPQNASEPSQLRTIARSSGCHPPLCEPDVLPVAELAKFILELPDDMVGSICWEWNNPAGSSSWYLECCIDELSDRYPTYVRFRLSNQHPFPDPTTIPNFRITHIEISREEQTGLDAKCLDALLEDFQCLECLDLRFQQLAEPNPILQTIAQQLPNTRKSRVGIYVNGSFHGPPGTQPFSQPRFTTGTRTQPGLCEQTKTRLASQRKRLAQSLHILAARIQKENIPDGYMSVMKQLIAIRRELIKAKEKIDKILINDCLAVMGNCLIALERHEDALRYSLEIVELNRILVAEEPTRYSGSLIVFLSIAISGLYELGRHEEALKFSLEWVEISRAPATGNPRDLSKALSWAVGSLQKLGRHQEAMKYCLEWVEITRTLAHDNPSETHDYLALSLSTAARCLHGLGRHEEALKYSLETDGINQVSTT</sequence>
<dbReference type="Proteomes" id="UP001212997">
    <property type="component" value="Unassembled WGS sequence"/>
</dbReference>
<comment type="caution">
    <text evidence="1">The sequence shown here is derived from an EMBL/GenBank/DDBJ whole genome shotgun (WGS) entry which is preliminary data.</text>
</comment>